<proteinExistence type="predicted"/>
<feature type="region of interest" description="Disordered" evidence="1">
    <location>
        <begin position="385"/>
        <end position="462"/>
    </location>
</feature>
<comment type="caution">
    <text evidence="2">The sequence shown here is derived from an EMBL/GenBank/DDBJ whole genome shotgun (WGS) entry which is preliminary data.</text>
</comment>
<dbReference type="Proteomes" id="UP001373714">
    <property type="component" value="Unassembled WGS sequence"/>
</dbReference>
<name>A0AAV9V893_9PEZI</name>
<evidence type="ECO:0000256" key="1">
    <source>
        <dbReference type="SAM" id="MobiDB-lite"/>
    </source>
</evidence>
<evidence type="ECO:0000313" key="2">
    <source>
        <dbReference type="EMBL" id="KAK6358235.1"/>
    </source>
</evidence>
<feature type="region of interest" description="Disordered" evidence="1">
    <location>
        <begin position="223"/>
        <end position="341"/>
    </location>
</feature>
<feature type="region of interest" description="Disordered" evidence="1">
    <location>
        <begin position="110"/>
        <end position="195"/>
    </location>
</feature>
<keyword evidence="3" id="KW-1185">Reference proteome</keyword>
<feature type="compositionally biased region" description="Polar residues" evidence="1">
    <location>
        <begin position="223"/>
        <end position="232"/>
    </location>
</feature>
<dbReference type="AlphaFoldDB" id="A0AAV9V893"/>
<accession>A0AAV9V893</accession>
<feature type="region of interest" description="Disordered" evidence="1">
    <location>
        <begin position="1"/>
        <end position="27"/>
    </location>
</feature>
<feature type="compositionally biased region" description="Basic residues" evidence="1">
    <location>
        <begin position="1"/>
        <end position="10"/>
    </location>
</feature>
<organism evidence="2 3">
    <name type="scientific">Orbilia blumenaviensis</name>
    <dbReference type="NCBI Taxonomy" id="1796055"/>
    <lineage>
        <taxon>Eukaryota</taxon>
        <taxon>Fungi</taxon>
        <taxon>Dikarya</taxon>
        <taxon>Ascomycota</taxon>
        <taxon>Pezizomycotina</taxon>
        <taxon>Orbiliomycetes</taxon>
        <taxon>Orbiliales</taxon>
        <taxon>Orbiliaceae</taxon>
        <taxon>Orbilia</taxon>
    </lineage>
</organism>
<evidence type="ECO:0000313" key="3">
    <source>
        <dbReference type="Proteomes" id="UP001373714"/>
    </source>
</evidence>
<feature type="compositionally biased region" description="Acidic residues" evidence="1">
    <location>
        <begin position="247"/>
        <end position="266"/>
    </location>
</feature>
<feature type="compositionally biased region" description="Basic residues" evidence="1">
    <location>
        <begin position="304"/>
        <end position="321"/>
    </location>
</feature>
<feature type="compositionally biased region" description="Basic and acidic residues" evidence="1">
    <location>
        <begin position="281"/>
        <end position="293"/>
    </location>
</feature>
<sequence length="517" mass="56122">MPRPPRRTTAARRSELKTASKPVHVDSPIPTTVIIPSSPPISRRTRISNITRSASVLSITSDVEVVPSTQPFTNNNSTLLKSSSTPSHVSENTITRANYAISARKFGPTSIEVSKTPSPGPHFRPENILATSTPTNDLRGKKRDSRTAFEEDFAASLMAADDSDNEENAMPDTPSKSSGMKKRRVSQDGVPTGFSDGIPALLNVMGKTTADKGKRVLNPDETITFNYSSSPERSPAPRTFGVLQILEDSESETEDEDEEETDENEPVPEMSAPPRPRRKRPIGEREQQEEPRHPSTKALQSLLPKRRVKPKPISKAKSKSKVTKESAVTAKDKGKAPSKARAALGDVTKDILDDDELLAIDAPPKPMFGAGMDILSDDELGREIYVDTSARSSSVGAPPTPASPPRRGGLRGGKGKARAVSAEPESLPRPRKTYGKPRRQESEVSNKENDTPAPGRGRGNLLSGISKLAEAASVELSKKEKKEVADIRKKFQEVDDWDLCFEDVVPSSSDGVVRNGR</sequence>
<reference evidence="2 3" key="1">
    <citation type="submission" date="2019-10" db="EMBL/GenBank/DDBJ databases">
        <authorList>
            <person name="Palmer J.M."/>
        </authorList>
    </citation>
    <scope>NUCLEOTIDE SEQUENCE [LARGE SCALE GENOMIC DNA]</scope>
    <source>
        <strain evidence="2 3">TWF730</strain>
    </source>
</reference>
<feature type="compositionally biased region" description="Basic and acidic residues" evidence="1">
    <location>
        <begin position="438"/>
        <end position="450"/>
    </location>
</feature>
<dbReference type="EMBL" id="JAVHNS010000004">
    <property type="protein sequence ID" value="KAK6358235.1"/>
    <property type="molecule type" value="Genomic_DNA"/>
</dbReference>
<gene>
    <name evidence="2" type="ORF">TWF730_007585</name>
</gene>
<protein>
    <submittedName>
        <fullName evidence="2">Uncharacterized protein</fullName>
    </submittedName>
</protein>